<feature type="transmembrane region" description="Helical" evidence="1">
    <location>
        <begin position="97"/>
        <end position="117"/>
    </location>
</feature>
<protein>
    <recommendedName>
        <fullName evidence="4">RDD family protein</fullName>
    </recommendedName>
</protein>
<evidence type="ECO:0000313" key="3">
    <source>
        <dbReference type="Proteomes" id="UP000585258"/>
    </source>
</evidence>
<dbReference type="EMBL" id="JACKWY010000003">
    <property type="protein sequence ID" value="MBB6714293.1"/>
    <property type="molecule type" value="Genomic_DNA"/>
</dbReference>
<dbReference type="RefSeq" id="WP_185163925.1">
    <property type="nucleotide sequence ID" value="NZ_JACKWY010000003.1"/>
</dbReference>
<feature type="transmembrane region" description="Helical" evidence="1">
    <location>
        <begin position="60"/>
        <end position="85"/>
    </location>
</feature>
<sequence length="131" mass="14873">MLEKEVVVENEEASNIDNTIEETEVVSESVEEILGKESLVEDIQAEDKQKVKDNCFIKELLVGVIDQIVVIAGALVTLLVFNLILKIFGYYVSEKETIFLIIYILINIIYVPVCKMLKLKETVGRKILLNK</sequence>
<comment type="caution">
    <text evidence="2">The sequence shown here is derived from an EMBL/GenBank/DDBJ whole genome shotgun (WGS) entry which is preliminary data.</text>
</comment>
<name>A0A7X0SDD3_9CLOT</name>
<dbReference type="AlphaFoldDB" id="A0A7X0SDD3"/>
<evidence type="ECO:0000256" key="1">
    <source>
        <dbReference type="SAM" id="Phobius"/>
    </source>
</evidence>
<accession>A0A7X0SDD3</accession>
<keyword evidence="1" id="KW-1133">Transmembrane helix</keyword>
<keyword evidence="1" id="KW-0812">Transmembrane</keyword>
<keyword evidence="1" id="KW-0472">Membrane</keyword>
<evidence type="ECO:0000313" key="2">
    <source>
        <dbReference type="EMBL" id="MBB6714293.1"/>
    </source>
</evidence>
<evidence type="ECO:0008006" key="4">
    <source>
        <dbReference type="Google" id="ProtNLM"/>
    </source>
</evidence>
<organism evidence="2 3">
    <name type="scientific">Clostridium gasigenes</name>
    <dbReference type="NCBI Taxonomy" id="94869"/>
    <lineage>
        <taxon>Bacteria</taxon>
        <taxon>Bacillati</taxon>
        <taxon>Bacillota</taxon>
        <taxon>Clostridia</taxon>
        <taxon>Eubacteriales</taxon>
        <taxon>Clostridiaceae</taxon>
        <taxon>Clostridium</taxon>
    </lineage>
</organism>
<reference evidence="2 3" key="1">
    <citation type="submission" date="2020-08" db="EMBL/GenBank/DDBJ databases">
        <title>Clostridia isolated from Swiss meat.</title>
        <authorList>
            <person name="Wambui J."/>
            <person name="Stevens M.J.A."/>
            <person name="Stephan R."/>
        </authorList>
    </citation>
    <scope>NUCLEOTIDE SEQUENCE [LARGE SCALE GENOMIC DNA]</scope>
    <source>
        <strain evidence="2 3">CM001</strain>
    </source>
</reference>
<dbReference type="Proteomes" id="UP000585258">
    <property type="component" value="Unassembled WGS sequence"/>
</dbReference>
<proteinExistence type="predicted"/>
<gene>
    <name evidence="2" type="ORF">H7E68_06055</name>
</gene>